<dbReference type="KEGG" id="wvi:Weevi_1546"/>
<dbReference type="NCBIfam" id="TIGR00040">
    <property type="entry name" value="yfcE"/>
    <property type="match status" value="1"/>
</dbReference>
<keyword evidence="5" id="KW-1185">Reference proteome</keyword>
<dbReference type="Pfam" id="PF12850">
    <property type="entry name" value="Metallophos_2"/>
    <property type="match status" value="1"/>
</dbReference>
<dbReference type="Gene3D" id="3.60.21.10">
    <property type="match status" value="1"/>
</dbReference>
<dbReference type="STRING" id="865938.Weevi_1546"/>
<feature type="domain" description="Calcineurin-like phosphoesterase" evidence="3">
    <location>
        <begin position="15"/>
        <end position="162"/>
    </location>
</feature>
<dbReference type="AlphaFoldDB" id="F0NZ29"/>
<evidence type="ECO:0000313" key="4">
    <source>
        <dbReference type="EMBL" id="ADX68246.1"/>
    </source>
</evidence>
<dbReference type="GO" id="GO:0016787">
    <property type="term" value="F:hydrolase activity"/>
    <property type="evidence" value="ECO:0007669"/>
    <property type="project" value="UniProtKB-UniRule"/>
</dbReference>
<dbReference type="InterPro" id="IPR029052">
    <property type="entry name" value="Metallo-depent_PP-like"/>
</dbReference>
<comment type="similarity">
    <text evidence="1 2">Belongs to the metallophosphoesterase superfamily. YfcE family.</text>
</comment>
<dbReference type="GO" id="GO:0046872">
    <property type="term" value="F:metal ion binding"/>
    <property type="evidence" value="ECO:0007669"/>
    <property type="project" value="UniProtKB-KW"/>
</dbReference>
<evidence type="ECO:0000313" key="5">
    <source>
        <dbReference type="Proteomes" id="UP000008641"/>
    </source>
</evidence>
<dbReference type="SUPFAM" id="SSF56300">
    <property type="entry name" value="Metallo-dependent phosphatases"/>
    <property type="match status" value="1"/>
</dbReference>
<reference evidence="5" key="2">
    <citation type="journal article" date="2011" name="Stand. Genomic Sci.">
        <title>Complete genome sequence of Weeksella virosa type strain (9751T).</title>
        <authorList>
            <person name="Lang E."/>
            <person name="Teshima H."/>
            <person name="Lucas S."/>
            <person name="Lapidus A."/>
            <person name="Hammon N."/>
            <person name="Deshpande S."/>
            <person name="Nolan M."/>
            <person name="Cheng J."/>
            <person name="Pitluck S."/>
            <person name="Liolios K."/>
            <person name="Pagani I."/>
            <person name="Mikhailova N."/>
            <person name="Ivanova N."/>
            <person name="Mavromatis K."/>
            <person name="Pati A."/>
            <person name="Tapia R."/>
            <person name="Han C."/>
            <person name="Goodwin L."/>
            <person name="Chen A."/>
            <person name="Palaniappan K."/>
            <person name="Land M."/>
            <person name="Hauser L."/>
            <person name="Chang Y."/>
            <person name="Jeffries C."/>
            <person name="Brambilla E."/>
            <person name="Kopitz M."/>
            <person name="Rohde M."/>
            <person name="Goker M."/>
            <person name="Tindall B."/>
            <person name="Detter J."/>
            <person name="Woyke T."/>
            <person name="Bristow J."/>
            <person name="Eisen J."/>
            <person name="Markowitz V."/>
            <person name="Hugenholtz P."/>
            <person name="Klenk H."/>
            <person name="Kyrpides N."/>
        </authorList>
    </citation>
    <scope>NUCLEOTIDE SEQUENCE [LARGE SCALE GENOMIC DNA]</scope>
    <source>
        <strain evidence="5">ATCC 43766 / DSM 16922 / JCM 21250 / NBRC 16016 / NCTC 11634 / CL345/78</strain>
    </source>
</reference>
<evidence type="ECO:0000259" key="3">
    <source>
        <dbReference type="Pfam" id="PF12850"/>
    </source>
</evidence>
<dbReference type="eggNOG" id="COG0622">
    <property type="taxonomic scope" value="Bacteria"/>
</dbReference>
<organism evidence="4 5">
    <name type="scientific">Weeksella virosa (strain ATCC 43766 / DSM 16922 / JCM 21250 / CCUG 30538 / CDC 9751 / IAM 14551 / NBRC 16016 / NCTC 11634 / CL345/78)</name>
    <dbReference type="NCBI Taxonomy" id="865938"/>
    <lineage>
        <taxon>Bacteria</taxon>
        <taxon>Pseudomonadati</taxon>
        <taxon>Bacteroidota</taxon>
        <taxon>Flavobacteriia</taxon>
        <taxon>Flavobacteriales</taxon>
        <taxon>Weeksellaceae</taxon>
        <taxon>Weeksella</taxon>
    </lineage>
</organism>
<sequence length="175" mass="20318">MFINLLIPKIQILKKILLLSDTHSYIDDRILAYASQVDEVWHAGDIGQENVINQLEQKAFVRAVYGNIDDQLIRQSWPENQLFTLEGVTVLMTHIGGYPNKYTARVKKMLTDHRPDLYICGHSHILKVMYDKKLRLLHMNPGAAGKHGFQRVRTMLRFDLRDSKIENLEVIEFDS</sequence>
<evidence type="ECO:0000256" key="2">
    <source>
        <dbReference type="RuleBase" id="RU362039"/>
    </source>
</evidence>
<dbReference type="InterPro" id="IPR024654">
    <property type="entry name" value="Calcineurin-like_PHP_lpxH"/>
</dbReference>
<accession>F0NZ29</accession>
<comment type="cofactor">
    <cofactor evidence="2">
        <name>a divalent metal cation</name>
        <dbReference type="ChEBI" id="CHEBI:60240"/>
    </cofactor>
</comment>
<dbReference type="Proteomes" id="UP000008641">
    <property type="component" value="Chromosome"/>
</dbReference>
<proteinExistence type="inferred from homology"/>
<reference evidence="4 5" key="1">
    <citation type="journal article" date="2011" name="Stand. Genomic Sci.">
        <title>Complete genome sequence of Weeksella virosa type strain (9751).</title>
        <authorList>
            <person name="Lang E."/>
            <person name="Teshima H."/>
            <person name="Lucas S."/>
            <person name="Lapidus A."/>
            <person name="Hammon N."/>
            <person name="Deshpande S."/>
            <person name="Nolan M."/>
            <person name="Cheng J.F."/>
            <person name="Pitluck S."/>
            <person name="Liolios K."/>
            <person name="Pagani I."/>
            <person name="Mikhailova N."/>
            <person name="Ivanova N."/>
            <person name="Mavromatis K."/>
            <person name="Pati A."/>
            <person name="Tapia R."/>
            <person name="Han C."/>
            <person name="Goodwin L."/>
            <person name="Chen A."/>
            <person name="Palaniappan K."/>
            <person name="Land M."/>
            <person name="Hauser L."/>
            <person name="Chang Y.J."/>
            <person name="Jeffries C.D."/>
            <person name="Brambilla E.M."/>
            <person name="Kopitz M."/>
            <person name="Rohde M."/>
            <person name="Goker M."/>
            <person name="Tindall B.J."/>
            <person name="Detter J.C."/>
            <person name="Woyke T."/>
            <person name="Bristow J."/>
            <person name="Eisen J.A."/>
            <person name="Markowitz V."/>
            <person name="Hugenholtz P."/>
            <person name="Klenk H.P."/>
            <person name="Kyrpides N.C."/>
        </authorList>
    </citation>
    <scope>NUCLEOTIDE SEQUENCE [LARGE SCALE GENOMIC DNA]</scope>
    <source>
        <strain evidence="5">ATCC 43766 / DSM 16922 / JCM 21250 / NBRC 16016 / NCTC 11634 / CL345/78</strain>
    </source>
</reference>
<keyword evidence="2" id="KW-0479">Metal-binding</keyword>
<name>F0NZ29_WEEVC</name>
<gene>
    <name evidence="4" type="ordered locus">Weevi_1546</name>
</gene>
<dbReference type="InterPro" id="IPR000979">
    <property type="entry name" value="Phosphodiesterase_MJ0936/Vps29"/>
</dbReference>
<evidence type="ECO:0000256" key="1">
    <source>
        <dbReference type="ARBA" id="ARBA00008950"/>
    </source>
</evidence>
<dbReference type="HOGENOM" id="CLU_063749_3_1_10"/>
<dbReference type="EMBL" id="CP002455">
    <property type="protein sequence ID" value="ADX68246.1"/>
    <property type="molecule type" value="Genomic_DNA"/>
</dbReference>
<protein>
    <recommendedName>
        <fullName evidence="2">Phosphoesterase</fullName>
        <ecNumber evidence="2">3.1.4.-</ecNumber>
    </recommendedName>
</protein>
<dbReference type="EC" id="3.1.4.-" evidence="2"/>